<dbReference type="PANTHER" id="PTHR22639:SF3">
    <property type="entry name" value="ZINC FINGER CCHC DOMAIN-CONTAINING PROTEIN 3"/>
    <property type="match status" value="1"/>
</dbReference>
<organism evidence="4 5">
    <name type="scientific">Owenia fusiformis</name>
    <name type="common">Polychaete worm</name>
    <dbReference type="NCBI Taxonomy" id="6347"/>
    <lineage>
        <taxon>Eukaryota</taxon>
        <taxon>Metazoa</taxon>
        <taxon>Spiralia</taxon>
        <taxon>Lophotrochozoa</taxon>
        <taxon>Annelida</taxon>
        <taxon>Polychaeta</taxon>
        <taxon>Sedentaria</taxon>
        <taxon>Canalipalpata</taxon>
        <taxon>Sabellida</taxon>
        <taxon>Oweniida</taxon>
        <taxon>Oweniidae</taxon>
        <taxon>Owenia</taxon>
    </lineage>
</organism>
<keyword evidence="5" id="KW-1185">Reference proteome</keyword>
<reference evidence="4" key="1">
    <citation type="submission" date="2022-03" db="EMBL/GenBank/DDBJ databases">
        <authorList>
            <person name="Martin C."/>
        </authorList>
    </citation>
    <scope>NUCLEOTIDE SEQUENCE</scope>
</reference>
<dbReference type="InterPro" id="IPR001878">
    <property type="entry name" value="Znf_CCHC"/>
</dbReference>
<dbReference type="PROSITE" id="PS50158">
    <property type="entry name" value="ZF_CCHC"/>
    <property type="match status" value="2"/>
</dbReference>
<dbReference type="Proteomes" id="UP000749559">
    <property type="component" value="Unassembled WGS sequence"/>
</dbReference>
<dbReference type="OrthoDB" id="8028992at2759"/>
<dbReference type="Gene3D" id="3.40.50.1110">
    <property type="entry name" value="SGNH hydrolase"/>
    <property type="match status" value="1"/>
</dbReference>
<feature type="domain" description="CCHC-type" evidence="3">
    <location>
        <begin position="186"/>
        <end position="200"/>
    </location>
</feature>
<gene>
    <name evidence="4" type="ORF">OFUS_LOCUS19506</name>
</gene>
<dbReference type="InterPro" id="IPR036875">
    <property type="entry name" value="Znf_CCHC_sf"/>
</dbReference>
<feature type="compositionally biased region" description="Polar residues" evidence="2">
    <location>
        <begin position="424"/>
        <end position="433"/>
    </location>
</feature>
<evidence type="ECO:0000256" key="1">
    <source>
        <dbReference type="PROSITE-ProRule" id="PRU00047"/>
    </source>
</evidence>
<dbReference type="InterPro" id="IPR042509">
    <property type="entry name" value="ZCCHC3"/>
</dbReference>
<evidence type="ECO:0000313" key="5">
    <source>
        <dbReference type="Proteomes" id="UP000749559"/>
    </source>
</evidence>
<dbReference type="GO" id="GO:0003690">
    <property type="term" value="F:double-stranded DNA binding"/>
    <property type="evidence" value="ECO:0007669"/>
    <property type="project" value="InterPro"/>
</dbReference>
<feature type="region of interest" description="Disordered" evidence="2">
    <location>
        <begin position="415"/>
        <end position="452"/>
    </location>
</feature>
<dbReference type="SUPFAM" id="SSF52266">
    <property type="entry name" value="SGNH hydrolase"/>
    <property type="match status" value="1"/>
</dbReference>
<evidence type="ECO:0000256" key="2">
    <source>
        <dbReference type="SAM" id="MobiDB-lite"/>
    </source>
</evidence>
<comment type="caution">
    <text evidence="4">The sequence shown here is derived from an EMBL/GenBank/DDBJ whole genome shotgun (WGS) entry which is preliminary data.</text>
</comment>
<protein>
    <recommendedName>
        <fullName evidence="3">CCHC-type domain-containing protein</fullName>
    </recommendedName>
</protein>
<keyword evidence="1" id="KW-0479">Metal-binding</keyword>
<dbReference type="GO" id="GO:0002218">
    <property type="term" value="P:activation of innate immune response"/>
    <property type="evidence" value="ECO:0007669"/>
    <property type="project" value="InterPro"/>
</dbReference>
<dbReference type="EMBL" id="CAIIXF020000009">
    <property type="protein sequence ID" value="CAH1794888.1"/>
    <property type="molecule type" value="Genomic_DNA"/>
</dbReference>
<dbReference type="AlphaFoldDB" id="A0A8S4PTK5"/>
<dbReference type="SMART" id="SM00343">
    <property type="entry name" value="ZnF_C2HC"/>
    <property type="match status" value="3"/>
</dbReference>
<evidence type="ECO:0000259" key="3">
    <source>
        <dbReference type="PROSITE" id="PS50158"/>
    </source>
</evidence>
<proteinExistence type="predicted"/>
<feature type="region of interest" description="Disordered" evidence="2">
    <location>
        <begin position="215"/>
        <end position="239"/>
    </location>
</feature>
<evidence type="ECO:0000313" key="4">
    <source>
        <dbReference type="EMBL" id="CAH1794888.1"/>
    </source>
</evidence>
<dbReference type="GO" id="GO:0003723">
    <property type="term" value="F:RNA binding"/>
    <property type="evidence" value="ECO:0007669"/>
    <property type="project" value="InterPro"/>
</dbReference>
<feature type="compositionally biased region" description="Basic and acidic residues" evidence="2">
    <location>
        <begin position="225"/>
        <end position="236"/>
    </location>
</feature>
<dbReference type="SUPFAM" id="SSF57756">
    <property type="entry name" value="Retrovirus zinc finger-like domains"/>
    <property type="match status" value="2"/>
</dbReference>
<dbReference type="Pfam" id="PF00098">
    <property type="entry name" value="zf-CCHC"/>
    <property type="match status" value="1"/>
</dbReference>
<dbReference type="GO" id="GO:0008270">
    <property type="term" value="F:zinc ion binding"/>
    <property type="evidence" value="ECO:0007669"/>
    <property type="project" value="UniProtKB-KW"/>
</dbReference>
<dbReference type="Pfam" id="PF13472">
    <property type="entry name" value="Lipase_GDSL_2"/>
    <property type="match status" value="1"/>
</dbReference>
<dbReference type="PANTHER" id="PTHR22639">
    <property type="entry name" value="GAG-RELATED PROTEIN"/>
    <property type="match status" value="1"/>
</dbReference>
<name>A0A8S4PTK5_OWEFU</name>
<keyword evidence="1" id="KW-0863">Zinc-finger</keyword>
<dbReference type="Gene3D" id="4.10.60.10">
    <property type="entry name" value="Zinc finger, CCHC-type"/>
    <property type="match status" value="1"/>
</dbReference>
<accession>A0A8S4PTK5</accession>
<keyword evidence="1" id="KW-0862">Zinc</keyword>
<dbReference type="InterPro" id="IPR013830">
    <property type="entry name" value="SGNH_hydro"/>
</dbReference>
<dbReference type="InterPro" id="IPR036514">
    <property type="entry name" value="SGNH_hydro_sf"/>
</dbReference>
<sequence>MTSKIDRTLTLKTNHRATGWAKEETLLQGILNTVDESDVIAIQITKRDVYFTFRDRHGKDNAKRMGFMLNDGLTVELEEVEDDTIYVTLRDIPIEVSDKQIVDYISQFATVNGGVTHGYIKRLGGEKTNIRNGMRFISVKDIKRPIPNNPTIAGFLGRLSYRGQPCSVCGGLGHPWYRCEQREKPKCFKCNQFNHFAKDCTAEKKCFKCFEPGHEAKSCPGNRTVTEEDQKDDEQQRTPVPTDTVVIGCSIARGVYTEMKRSGVENRTQGGAQIEDVPALLRKEPLRTDDLKQIIVQVGTKNIVLNKENTEDAIIKYNTVVDSMHSDYPDTQIVVSSIPPVHPYNKSVQAKINQFNKQLDLMCKNSDFLVFVSNDAMLLSNQRKTSANDFKSDDTKGIHLSPHGYEKVVHNINTAIKKRKSRGSEGSTPSSQEKASKKKLFSEITQNDEPEL</sequence>
<feature type="domain" description="CCHC-type" evidence="3">
    <location>
        <begin position="205"/>
        <end position="220"/>
    </location>
</feature>